<evidence type="ECO:0000313" key="7">
    <source>
        <dbReference type="Proteomes" id="UP001556692"/>
    </source>
</evidence>
<dbReference type="RefSeq" id="WP_367953224.1">
    <property type="nucleotide sequence ID" value="NZ_JBDPGJ010000002.1"/>
</dbReference>
<evidence type="ECO:0000256" key="4">
    <source>
        <dbReference type="PROSITE-ProRule" id="PRU00335"/>
    </source>
</evidence>
<dbReference type="InterPro" id="IPR009057">
    <property type="entry name" value="Homeodomain-like_sf"/>
</dbReference>
<feature type="domain" description="HTH tetR-type" evidence="5">
    <location>
        <begin position="11"/>
        <end position="71"/>
    </location>
</feature>
<dbReference type="SUPFAM" id="SSF48498">
    <property type="entry name" value="Tetracyclin repressor-like, C-terminal domain"/>
    <property type="match status" value="1"/>
</dbReference>
<sequence>MVSNQPIPAAEQTRAALIQAALRLFGEKGYDGTSTREIAGAARANIGSIAYHFGGKEGLRAACAEFIVETVQTVADQALGAQPAAAQAADPETAQRILSAGIERMVDFIVARPESGAFVQFILRELAHPTAALDRIYSGVFEPTHRRFCQLWERATGEPAEDERTKLTVFTMIGQVVYFRIGREAVMRRMGWSGIGPAEAGKIVATARFNLDAVLAARGRQKQ</sequence>
<feature type="DNA-binding region" description="H-T-H motif" evidence="4">
    <location>
        <begin position="34"/>
        <end position="53"/>
    </location>
</feature>
<dbReference type="InterPro" id="IPR050109">
    <property type="entry name" value="HTH-type_TetR-like_transc_reg"/>
</dbReference>
<name>A0ABV3SG80_9HYPH</name>
<organism evidence="6 7">
    <name type="scientific">Aquibium pacificus</name>
    <dbReference type="NCBI Taxonomy" id="3153579"/>
    <lineage>
        <taxon>Bacteria</taxon>
        <taxon>Pseudomonadati</taxon>
        <taxon>Pseudomonadota</taxon>
        <taxon>Alphaproteobacteria</taxon>
        <taxon>Hyphomicrobiales</taxon>
        <taxon>Phyllobacteriaceae</taxon>
        <taxon>Aquibium</taxon>
    </lineage>
</organism>
<gene>
    <name evidence="6" type="ORF">ABGN05_06625</name>
</gene>
<proteinExistence type="predicted"/>
<evidence type="ECO:0000256" key="2">
    <source>
        <dbReference type="ARBA" id="ARBA00023125"/>
    </source>
</evidence>
<dbReference type="Pfam" id="PF09209">
    <property type="entry name" value="CecR_C"/>
    <property type="match status" value="1"/>
</dbReference>
<dbReference type="InterPro" id="IPR001647">
    <property type="entry name" value="HTH_TetR"/>
</dbReference>
<accession>A0ABV3SG80</accession>
<evidence type="ECO:0000256" key="3">
    <source>
        <dbReference type="ARBA" id="ARBA00023163"/>
    </source>
</evidence>
<dbReference type="Gene3D" id="1.10.357.10">
    <property type="entry name" value="Tetracycline Repressor, domain 2"/>
    <property type="match status" value="1"/>
</dbReference>
<dbReference type="InterPro" id="IPR036271">
    <property type="entry name" value="Tet_transcr_reg_TetR-rel_C_sf"/>
</dbReference>
<dbReference type="PANTHER" id="PTHR30055">
    <property type="entry name" value="HTH-TYPE TRANSCRIPTIONAL REGULATOR RUTR"/>
    <property type="match status" value="1"/>
</dbReference>
<dbReference type="Proteomes" id="UP001556692">
    <property type="component" value="Unassembled WGS sequence"/>
</dbReference>
<dbReference type="Gene3D" id="1.10.10.60">
    <property type="entry name" value="Homeodomain-like"/>
    <property type="match status" value="1"/>
</dbReference>
<dbReference type="PROSITE" id="PS50977">
    <property type="entry name" value="HTH_TETR_2"/>
    <property type="match status" value="1"/>
</dbReference>
<evidence type="ECO:0000313" key="6">
    <source>
        <dbReference type="EMBL" id="MEX0405323.1"/>
    </source>
</evidence>
<protein>
    <submittedName>
        <fullName evidence="6">CerR family C-terminal domain-containing protein</fullName>
    </submittedName>
</protein>
<dbReference type="EMBL" id="JBDPGJ010000002">
    <property type="protein sequence ID" value="MEX0405323.1"/>
    <property type="molecule type" value="Genomic_DNA"/>
</dbReference>
<keyword evidence="2 4" id="KW-0238">DNA-binding</keyword>
<keyword evidence="3" id="KW-0804">Transcription</keyword>
<evidence type="ECO:0000259" key="5">
    <source>
        <dbReference type="PROSITE" id="PS50977"/>
    </source>
</evidence>
<keyword evidence="1" id="KW-0805">Transcription regulation</keyword>
<dbReference type="PANTHER" id="PTHR30055:SF234">
    <property type="entry name" value="HTH-TYPE TRANSCRIPTIONAL REGULATOR BETI"/>
    <property type="match status" value="1"/>
</dbReference>
<dbReference type="SUPFAM" id="SSF46689">
    <property type="entry name" value="Homeodomain-like"/>
    <property type="match status" value="1"/>
</dbReference>
<reference evidence="6 7" key="1">
    <citation type="submission" date="2024-05" db="EMBL/GenBank/DDBJ databases">
        <authorList>
            <person name="Jiang F."/>
        </authorList>
    </citation>
    <scope>NUCLEOTIDE SEQUENCE [LARGE SCALE GENOMIC DNA]</scope>
    <source>
        <strain evidence="6 7">LZ166</strain>
    </source>
</reference>
<dbReference type="Pfam" id="PF00440">
    <property type="entry name" value="TetR_N"/>
    <property type="match status" value="1"/>
</dbReference>
<comment type="caution">
    <text evidence="6">The sequence shown here is derived from an EMBL/GenBank/DDBJ whole genome shotgun (WGS) entry which is preliminary data.</text>
</comment>
<dbReference type="InterPro" id="IPR015292">
    <property type="entry name" value="Tscrpt_reg_YbiH_C"/>
</dbReference>
<keyword evidence="7" id="KW-1185">Reference proteome</keyword>
<dbReference type="PRINTS" id="PR00455">
    <property type="entry name" value="HTHTETR"/>
</dbReference>
<evidence type="ECO:0000256" key="1">
    <source>
        <dbReference type="ARBA" id="ARBA00023015"/>
    </source>
</evidence>